<proteinExistence type="predicted"/>
<dbReference type="KEGG" id="moj:D7D94_13370"/>
<sequence>MTDPDVAPRRFPLGFVVTWGFAFLAAIAIGAFAPAADQAGWFAVGAGATLLVAFAAELRVGQARGFIFRVAAAAVGGVVLLGALSALFSLAAIVPD</sequence>
<evidence type="ECO:0000313" key="3">
    <source>
        <dbReference type="Proteomes" id="UP000422989"/>
    </source>
</evidence>
<organism evidence="2 3">
    <name type="scientific">Microbacterium oryzae</name>
    <dbReference type="NCBI Taxonomy" id="743009"/>
    <lineage>
        <taxon>Bacteria</taxon>
        <taxon>Bacillati</taxon>
        <taxon>Actinomycetota</taxon>
        <taxon>Actinomycetes</taxon>
        <taxon>Micrococcales</taxon>
        <taxon>Microbacteriaceae</taxon>
        <taxon>Microbacterium</taxon>
    </lineage>
</organism>
<keyword evidence="3" id="KW-1185">Reference proteome</keyword>
<feature type="transmembrane region" description="Helical" evidence="1">
    <location>
        <begin position="39"/>
        <end position="58"/>
    </location>
</feature>
<evidence type="ECO:0000256" key="1">
    <source>
        <dbReference type="SAM" id="Phobius"/>
    </source>
</evidence>
<accession>A0A6I6E3M4</accession>
<dbReference type="RefSeq" id="WP_156243096.1">
    <property type="nucleotide sequence ID" value="NZ_BAAAZL010000003.1"/>
</dbReference>
<dbReference type="AlphaFoldDB" id="A0A6I6E3M4"/>
<dbReference type="Proteomes" id="UP000422989">
    <property type="component" value="Chromosome"/>
</dbReference>
<feature type="transmembrane region" description="Helical" evidence="1">
    <location>
        <begin position="12"/>
        <end position="33"/>
    </location>
</feature>
<keyword evidence="1" id="KW-0472">Membrane</keyword>
<dbReference type="EMBL" id="CP032550">
    <property type="protein sequence ID" value="QGU28549.1"/>
    <property type="molecule type" value="Genomic_DNA"/>
</dbReference>
<feature type="transmembrane region" description="Helical" evidence="1">
    <location>
        <begin position="70"/>
        <end position="94"/>
    </location>
</feature>
<keyword evidence="1" id="KW-0812">Transmembrane</keyword>
<evidence type="ECO:0000313" key="2">
    <source>
        <dbReference type="EMBL" id="QGU28549.1"/>
    </source>
</evidence>
<keyword evidence="1" id="KW-1133">Transmembrane helix</keyword>
<protein>
    <submittedName>
        <fullName evidence="2">Uncharacterized protein</fullName>
    </submittedName>
</protein>
<name>A0A6I6E3M4_9MICO</name>
<gene>
    <name evidence="2" type="ORF">D7D94_13370</name>
</gene>
<reference evidence="2 3" key="1">
    <citation type="submission" date="2018-09" db="EMBL/GenBank/DDBJ databases">
        <title>Whole genome sequencing of Microbacterium oryzae strain MB-10T.</title>
        <authorList>
            <person name="Das S.K."/>
        </authorList>
    </citation>
    <scope>NUCLEOTIDE SEQUENCE [LARGE SCALE GENOMIC DNA]</scope>
    <source>
        <strain evidence="2 3">MB-10</strain>
    </source>
</reference>